<dbReference type="InterPro" id="IPR052897">
    <property type="entry name" value="Sec-Metab_Biosynth_Hydrolase"/>
</dbReference>
<evidence type="ECO:0000313" key="3">
    <source>
        <dbReference type="Proteomes" id="UP001271723"/>
    </source>
</evidence>
<gene>
    <name evidence="2" type="ORF">PV517_31895</name>
</gene>
<reference evidence="2 3" key="1">
    <citation type="journal article" date="2023" name="Microb. Genom.">
        <title>Mesoterricola silvestris gen. nov., sp. nov., Mesoterricola sediminis sp. nov., Geothrix oryzae sp. nov., Geothrix edaphica sp. nov., Geothrix rubra sp. nov., and Geothrix limicola sp. nov., six novel members of Acidobacteriota isolated from soils.</title>
        <authorList>
            <person name="Weisberg A.J."/>
            <person name="Pearce E."/>
            <person name="Kramer C.G."/>
            <person name="Chang J.H."/>
            <person name="Clarke C.R."/>
        </authorList>
    </citation>
    <scope>NUCLEOTIDE SEQUENCE [LARGE SCALE GENOMIC DNA]</scope>
    <source>
        <strain evidence="2 3">NRRL_B-2795</strain>
    </source>
</reference>
<dbReference type="Pfam" id="PF12697">
    <property type="entry name" value="Abhydrolase_6"/>
    <property type="match status" value="1"/>
</dbReference>
<protein>
    <submittedName>
        <fullName evidence="2">Alpha/beta hydrolase</fullName>
    </submittedName>
</protein>
<sequence length="236" mass="24709">MSTTPTIVLVHGAFGDSGMWKGVVARLQGQGYTTVAVANQLRGLESDAAYVATVTRAVEGPVVLVGHSYAGAIITRAARDASNVEALVYVAAYQPDEGESALENAASHFPGAKMGPDVTFSFAHEGEPELRVLAAHYQDVIAGDLPTEVTDVLAVTQRPVTVKALTDKVSGTPAWRTLPSWAVVATQDHAIPGQAQEFMAERAGSHIVRVEASHAVSISQPDTVADAIVQAAKATR</sequence>
<comment type="caution">
    <text evidence="2">The sequence shown here is derived from an EMBL/GenBank/DDBJ whole genome shotgun (WGS) entry which is preliminary data.</text>
</comment>
<dbReference type="InterPro" id="IPR029058">
    <property type="entry name" value="AB_hydrolase_fold"/>
</dbReference>
<dbReference type="SUPFAM" id="SSF53474">
    <property type="entry name" value="alpha/beta-Hydrolases"/>
    <property type="match status" value="1"/>
</dbReference>
<proteinExistence type="predicted"/>
<feature type="domain" description="AB hydrolase-1" evidence="1">
    <location>
        <begin position="7"/>
        <end position="227"/>
    </location>
</feature>
<keyword evidence="2" id="KW-0378">Hydrolase</keyword>
<organism evidence="2 3">
    <name type="scientific">Streptomyces griseiscabiei</name>
    <dbReference type="NCBI Taxonomy" id="2993540"/>
    <lineage>
        <taxon>Bacteria</taxon>
        <taxon>Bacillati</taxon>
        <taxon>Actinomycetota</taxon>
        <taxon>Actinomycetes</taxon>
        <taxon>Kitasatosporales</taxon>
        <taxon>Streptomycetaceae</taxon>
        <taxon>Streptomyces</taxon>
    </lineage>
</organism>
<dbReference type="Gene3D" id="3.40.50.1820">
    <property type="entry name" value="alpha/beta hydrolase"/>
    <property type="match status" value="1"/>
</dbReference>
<dbReference type="GO" id="GO:0016787">
    <property type="term" value="F:hydrolase activity"/>
    <property type="evidence" value="ECO:0007669"/>
    <property type="project" value="UniProtKB-KW"/>
</dbReference>
<keyword evidence="3" id="KW-1185">Reference proteome</keyword>
<evidence type="ECO:0000313" key="2">
    <source>
        <dbReference type="EMBL" id="MDX2913259.1"/>
    </source>
</evidence>
<evidence type="ECO:0000259" key="1">
    <source>
        <dbReference type="Pfam" id="PF12697"/>
    </source>
</evidence>
<name>A0ABU4LC06_9ACTN</name>
<dbReference type="EMBL" id="JARAVY010000014">
    <property type="protein sequence ID" value="MDX2913259.1"/>
    <property type="molecule type" value="Genomic_DNA"/>
</dbReference>
<accession>A0ABU4LC06</accession>
<dbReference type="PANTHER" id="PTHR37017">
    <property type="entry name" value="AB HYDROLASE-1 DOMAIN-CONTAINING PROTEIN-RELATED"/>
    <property type="match status" value="1"/>
</dbReference>
<dbReference type="RefSeq" id="WP_086763668.1">
    <property type="nucleotide sequence ID" value="NZ_JAGJBZ010000001.1"/>
</dbReference>
<dbReference type="InterPro" id="IPR000073">
    <property type="entry name" value="AB_hydrolase_1"/>
</dbReference>
<dbReference type="Proteomes" id="UP001271723">
    <property type="component" value="Unassembled WGS sequence"/>
</dbReference>
<dbReference type="PANTHER" id="PTHR37017:SF11">
    <property type="entry name" value="ESTERASE_LIPASE_THIOESTERASE DOMAIN-CONTAINING PROTEIN"/>
    <property type="match status" value="1"/>
</dbReference>